<feature type="binding site" evidence="2">
    <location>
        <position position="363"/>
    </location>
    <ligand>
        <name>Mn(2+)</name>
        <dbReference type="ChEBI" id="CHEBI:29035"/>
        <label>2</label>
    </ligand>
</feature>
<feature type="domain" description="Peptidase M20 dimerisation" evidence="3">
    <location>
        <begin position="188"/>
        <end position="282"/>
    </location>
</feature>
<dbReference type="OrthoDB" id="9777385at2"/>
<dbReference type="CDD" id="cd05666">
    <property type="entry name" value="M20_Acy1-like"/>
    <property type="match status" value="1"/>
</dbReference>
<dbReference type="Gene3D" id="3.30.70.360">
    <property type="match status" value="1"/>
</dbReference>
<dbReference type="FunFam" id="3.30.70.360:FF:000001">
    <property type="entry name" value="N-acetyldiaminopimelate deacetylase"/>
    <property type="match status" value="1"/>
</dbReference>
<organism evidence="4 5">
    <name type="scientific">Fulvimarina endophytica</name>
    <dbReference type="NCBI Taxonomy" id="2293836"/>
    <lineage>
        <taxon>Bacteria</taxon>
        <taxon>Pseudomonadati</taxon>
        <taxon>Pseudomonadota</taxon>
        <taxon>Alphaproteobacteria</taxon>
        <taxon>Hyphomicrobiales</taxon>
        <taxon>Aurantimonadaceae</taxon>
        <taxon>Fulvimarina</taxon>
    </lineage>
</organism>
<dbReference type="Pfam" id="PF01546">
    <property type="entry name" value="Peptidase_M20"/>
    <property type="match status" value="1"/>
</dbReference>
<proteinExistence type="predicted"/>
<comment type="caution">
    <text evidence="4">The sequence shown here is derived from an EMBL/GenBank/DDBJ whole genome shotgun (WGS) entry which is preliminary data.</text>
</comment>
<accession>A0A371X4L4</accession>
<evidence type="ECO:0000313" key="4">
    <source>
        <dbReference type="EMBL" id="RFC64160.1"/>
    </source>
</evidence>
<comment type="cofactor">
    <cofactor evidence="2">
        <name>Mn(2+)</name>
        <dbReference type="ChEBI" id="CHEBI:29035"/>
    </cofactor>
    <text evidence="2">The Mn(2+) ion enhances activity.</text>
</comment>
<keyword evidence="1 4" id="KW-0378">Hydrolase</keyword>
<evidence type="ECO:0000259" key="3">
    <source>
        <dbReference type="Pfam" id="PF07687"/>
    </source>
</evidence>
<reference evidence="4 5" key="1">
    <citation type="submission" date="2018-08" db="EMBL/GenBank/DDBJ databases">
        <title>Fulvimarina sp. 85, whole genome shotgun sequence.</title>
        <authorList>
            <person name="Tuo L."/>
        </authorList>
    </citation>
    <scope>NUCLEOTIDE SEQUENCE [LARGE SCALE GENOMIC DNA]</scope>
    <source>
        <strain evidence="4 5">85</strain>
    </source>
</reference>
<dbReference type="InterPro" id="IPR017439">
    <property type="entry name" value="Amidohydrolase"/>
</dbReference>
<feature type="binding site" evidence="2">
    <location>
        <position position="168"/>
    </location>
    <ligand>
        <name>Mn(2+)</name>
        <dbReference type="ChEBI" id="CHEBI:29035"/>
        <label>2</label>
    </ligand>
</feature>
<keyword evidence="2" id="KW-0464">Manganese</keyword>
<dbReference type="Proteomes" id="UP000264310">
    <property type="component" value="Unassembled WGS sequence"/>
</dbReference>
<dbReference type="GO" id="GO:0050118">
    <property type="term" value="F:N-acetyldiaminopimelate deacetylase activity"/>
    <property type="evidence" value="ECO:0007669"/>
    <property type="project" value="UniProtKB-ARBA"/>
</dbReference>
<sequence>MTIIPEIESFKADLTAIRHDLHAHPEIGFEETRTSAIVAEALRSYGLDEVHTGIGGTGVVGILKGTGGREGEGGRRIGLRADMDALPMDELTNLSYRSTRPGRFHGCGHDGHTTMLLGAARYLAAHREFSGTVVFVFQPAEEGLGGARAMLADGLFERFPCDEIYGLHNMPDLDIGQVAVFPGKAMAGASFFDIAIRARGSHAAMPHNSRDAVVIAMALAQNLQTIVSRNVDPLKPAVLSITKIASGSAYNVIPEEASLSGTIRFFHDEVGDLVRTRMREIAAGVALTFGCQIDVDIRDVFTVLENDEAATEALREAASEIVGPEGVITEPRPTMGSEDFADMLRTVPGSYCWVGHGGTMPLHNPGFVLDDEILPIGASLLARIAERRLAGQTAEI</sequence>
<name>A0A371X4L4_9HYPH</name>
<dbReference type="SUPFAM" id="SSF53187">
    <property type="entry name" value="Zn-dependent exopeptidases"/>
    <property type="match status" value="1"/>
</dbReference>
<dbReference type="Pfam" id="PF07687">
    <property type="entry name" value="M20_dimer"/>
    <property type="match status" value="1"/>
</dbReference>
<dbReference type="PANTHER" id="PTHR11014">
    <property type="entry name" value="PEPTIDASE M20 FAMILY MEMBER"/>
    <property type="match status" value="1"/>
</dbReference>
<feature type="binding site" evidence="2">
    <location>
        <position position="142"/>
    </location>
    <ligand>
        <name>Mn(2+)</name>
        <dbReference type="ChEBI" id="CHEBI:29035"/>
        <label>2</label>
    </ligand>
</feature>
<dbReference type="EMBL" id="QURL01000003">
    <property type="protein sequence ID" value="RFC64160.1"/>
    <property type="molecule type" value="Genomic_DNA"/>
</dbReference>
<evidence type="ECO:0000256" key="2">
    <source>
        <dbReference type="PIRSR" id="PIRSR005962-1"/>
    </source>
</evidence>
<dbReference type="PANTHER" id="PTHR11014:SF63">
    <property type="entry name" value="METALLOPEPTIDASE, PUTATIVE (AFU_ORTHOLOGUE AFUA_6G09600)-RELATED"/>
    <property type="match status" value="1"/>
</dbReference>
<dbReference type="SUPFAM" id="SSF55031">
    <property type="entry name" value="Bacterial exopeptidase dimerisation domain"/>
    <property type="match status" value="1"/>
</dbReference>
<protein>
    <submittedName>
        <fullName evidence="4">Amidohydrolase</fullName>
    </submittedName>
</protein>
<feature type="binding site" evidence="2">
    <location>
        <position position="107"/>
    </location>
    <ligand>
        <name>Mn(2+)</name>
        <dbReference type="ChEBI" id="CHEBI:29035"/>
        <label>2</label>
    </ligand>
</feature>
<dbReference type="InterPro" id="IPR002933">
    <property type="entry name" value="Peptidase_M20"/>
</dbReference>
<evidence type="ECO:0000256" key="1">
    <source>
        <dbReference type="ARBA" id="ARBA00022801"/>
    </source>
</evidence>
<dbReference type="GO" id="GO:0046872">
    <property type="term" value="F:metal ion binding"/>
    <property type="evidence" value="ECO:0007669"/>
    <property type="project" value="UniProtKB-KW"/>
</dbReference>
<dbReference type="Gene3D" id="3.40.630.10">
    <property type="entry name" value="Zn peptidases"/>
    <property type="match status" value="1"/>
</dbReference>
<dbReference type="RefSeq" id="WP_116682577.1">
    <property type="nucleotide sequence ID" value="NZ_QURL01000003.1"/>
</dbReference>
<evidence type="ECO:0000313" key="5">
    <source>
        <dbReference type="Proteomes" id="UP000264310"/>
    </source>
</evidence>
<dbReference type="AlphaFoldDB" id="A0A371X4L4"/>
<keyword evidence="5" id="KW-1185">Reference proteome</keyword>
<dbReference type="NCBIfam" id="TIGR01891">
    <property type="entry name" value="amidohydrolases"/>
    <property type="match status" value="1"/>
</dbReference>
<feature type="binding site" evidence="2">
    <location>
        <position position="109"/>
    </location>
    <ligand>
        <name>Mn(2+)</name>
        <dbReference type="ChEBI" id="CHEBI:29035"/>
        <label>2</label>
    </ligand>
</feature>
<dbReference type="InterPro" id="IPR036264">
    <property type="entry name" value="Bact_exopeptidase_dim_dom"/>
</dbReference>
<dbReference type="GO" id="GO:0019877">
    <property type="term" value="P:diaminopimelate biosynthetic process"/>
    <property type="evidence" value="ECO:0007669"/>
    <property type="project" value="UniProtKB-ARBA"/>
</dbReference>
<keyword evidence="2" id="KW-0479">Metal-binding</keyword>
<gene>
    <name evidence="4" type="ORF">DYI37_07320</name>
</gene>
<dbReference type="InterPro" id="IPR011650">
    <property type="entry name" value="Peptidase_M20_dimer"/>
</dbReference>
<dbReference type="PIRSF" id="PIRSF005962">
    <property type="entry name" value="Pept_M20D_amidohydro"/>
    <property type="match status" value="1"/>
</dbReference>